<evidence type="ECO:0000256" key="2">
    <source>
        <dbReference type="ARBA" id="ARBA00004245"/>
    </source>
</evidence>
<reference evidence="9 10" key="1">
    <citation type="journal article" name="Sci. Rep.">
        <title>Genome-scale phylogenetic analyses confirm Olpidium as the closest living zoosporic fungus to the non-flagellated, terrestrial fungi.</title>
        <authorList>
            <person name="Chang Y."/>
            <person name="Rochon D."/>
            <person name="Sekimoto S."/>
            <person name="Wang Y."/>
            <person name="Chovatia M."/>
            <person name="Sandor L."/>
            <person name="Salamov A."/>
            <person name="Grigoriev I.V."/>
            <person name="Stajich J.E."/>
            <person name="Spatafora J.W."/>
        </authorList>
    </citation>
    <scope>NUCLEOTIDE SEQUENCE [LARGE SCALE GENOMIC DNA]</scope>
    <source>
        <strain evidence="9">S191</strain>
    </source>
</reference>
<evidence type="ECO:0000256" key="7">
    <source>
        <dbReference type="ARBA" id="ARBA00023273"/>
    </source>
</evidence>
<feature type="compositionally biased region" description="Polar residues" evidence="8">
    <location>
        <begin position="58"/>
        <end position="69"/>
    </location>
</feature>
<proteinExistence type="predicted"/>
<organism evidence="9 10">
    <name type="scientific">Olpidium bornovanus</name>
    <dbReference type="NCBI Taxonomy" id="278681"/>
    <lineage>
        <taxon>Eukaryota</taxon>
        <taxon>Fungi</taxon>
        <taxon>Fungi incertae sedis</taxon>
        <taxon>Olpidiomycota</taxon>
        <taxon>Olpidiomycotina</taxon>
        <taxon>Olpidiomycetes</taxon>
        <taxon>Olpidiales</taxon>
        <taxon>Olpidiaceae</taxon>
        <taxon>Olpidium</taxon>
    </lineage>
</organism>
<keyword evidence="10" id="KW-1185">Reference proteome</keyword>
<dbReference type="GO" id="GO:0005737">
    <property type="term" value="C:cytoplasm"/>
    <property type="evidence" value="ECO:0007669"/>
    <property type="project" value="TreeGrafter"/>
</dbReference>
<dbReference type="AlphaFoldDB" id="A0A8H8DIQ3"/>
<evidence type="ECO:0000256" key="5">
    <source>
        <dbReference type="ARBA" id="ARBA00022803"/>
    </source>
</evidence>
<keyword evidence="4" id="KW-0677">Repeat</keyword>
<evidence type="ECO:0000256" key="6">
    <source>
        <dbReference type="ARBA" id="ARBA00023212"/>
    </source>
</evidence>
<protein>
    <submittedName>
        <fullName evidence="9">Uncharacterized protein</fullName>
    </submittedName>
</protein>
<keyword evidence="7" id="KW-0966">Cell projection</keyword>
<dbReference type="Proteomes" id="UP000673691">
    <property type="component" value="Unassembled WGS sequence"/>
</dbReference>
<feature type="compositionally biased region" description="Basic and acidic residues" evidence="8">
    <location>
        <begin position="300"/>
        <end position="312"/>
    </location>
</feature>
<name>A0A8H8DIQ3_9FUNG</name>
<dbReference type="PANTHER" id="PTHR23040">
    <property type="match status" value="1"/>
</dbReference>
<feature type="non-terminal residue" evidence="9">
    <location>
        <position position="1"/>
    </location>
</feature>
<evidence type="ECO:0000256" key="3">
    <source>
        <dbReference type="ARBA" id="ARBA00022490"/>
    </source>
</evidence>
<dbReference type="GO" id="GO:0005929">
    <property type="term" value="C:cilium"/>
    <property type="evidence" value="ECO:0007669"/>
    <property type="project" value="UniProtKB-SubCell"/>
</dbReference>
<evidence type="ECO:0000256" key="1">
    <source>
        <dbReference type="ARBA" id="ARBA00004138"/>
    </source>
</evidence>
<evidence type="ECO:0000313" key="9">
    <source>
        <dbReference type="EMBL" id="KAG5459770.1"/>
    </source>
</evidence>
<dbReference type="EMBL" id="JAEFCI010006322">
    <property type="protein sequence ID" value="KAG5459770.1"/>
    <property type="molecule type" value="Genomic_DNA"/>
</dbReference>
<dbReference type="PANTHER" id="PTHR23040:SF1">
    <property type="entry name" value="OUTER DYNEIN ARM-DOCKING COMPLEX SUBUNIT 4"/>
    <property type="match status" value="1"/>
</dbReference>
<gene>
    <name evidence="9" type="ORF">BJ554DRAFT_8274</name>
</gene>
<dbReference type="InterPro" id="IPR040111">
    <property type="entry name" value="ODAD4"/>
</dbReference>
<feature type="region of interest" description="Disordered" evidence="8">
    <location>
        <begin position="57"/>
        <end position="83"/>
    </location>
</feature>
<evidence type="ECO:0000256" key="8">
    <source>
        <dbReference type="SAM" id="MobiDB-lite"/>
    </source>
</evidence>
<keyword evidence="6" id="KW-0206">Cytoskeleton</keyword>
<dbReference type="GO" id="GO:0005856">
    <property type="term" value="C:cytoskeleton"/>
    <property type="evidence" value="ECO:0007669"/>
    <property type="project" value="UniProtKB-SubCell"/>
</dbReference>
<feature type="region of interest" description="Disordered" evidence="8">
    <location>
        <begin position="158"/>
        <end position="183"/>
    </location>
</feature>
<evidence type="ECO:0000313" key="10">
    <source>
        <dbReference type="Proteomes" id="UP000673691"/>
    </source>
</evidence>
<feature type="region of interest" description="Disordered" evidence="8">
    <location>
        <begin position="284"/>
        <end position="312"/>
    </location>
</feature>
<comment type="subcellular location">
    <subcellularLocation>
        <location evidence="1">Cell projection</location>
        <location evidence="1">Cilium</location>
    </subcellularLocation>
    <subcellularLocation>
        <location evidence="2">Cytoplasm</location>
        <location evidence="2">Cytoskeleton</location>
    </subcellularLocation>
</comment>
<keyword evidence="3" id="KW-0963">Cytoplasm</keyword>
<feature type="compositionally biased region" description="Gly residues" evidence="8">
    <location>
        <begin position="160"/>
        <end position="173"/>
    </location>
</feature>
<accession>A0A8H8DIQ3</accession>
<evidence type="ECO:0000256" key="4">
    <source>
        <dbReference type="ARBA" id="ARBA00022737"/>
    </source>
</evidence>
<keyword evidence="5" id="KW-0802">TPR repeat</keyword>
<comment type="caution">
    <text evidence="9">The sequence shown here is derived from an EMBL/GenBank/DDBJ whole genome shotgun (WGS) entry which is preliminary data.</text>
</comment>
<sequence length="312" mass="32629">YRRKAALNPVDLIRPLPPRQGAEHQADGQDVLGVAVEMLPATGRRADRPRGCGRFAQGGSQLLQGSVPESGSPLRDGRLRDGSGLRPELEEFRLGIQKAREAIDNSIGNPRDYKLHSPGSWVGGVLEKAPATAGTSGIGGMMGGKPGAAAAMDRRTTGAGAAGRGAGTSGYGDRGARLASSTAKGGGAVGTGGGFGGLSGVSGPGGIGAPAVSAGAPAGPAAPEKSVKQLLGELYADKEYLQKLYDDRDLANNSKIYELVTEGLRYLDTRTEFWRQQKPMYARKKEHSRILAKASHAKQRREALRAQKKEHA</sequence>
<dbReference type="OrthoDB" id="2423701at2759"/>
<feature type="region of interest" description="Disordered" evidence="8">
    <location>
        <begin position="1"/>
        <end position="26"/>
    </location>
</feature>